<dbReference type="SUPFAM" id="SSF48403">
    <property type="entry name" value="Ankyrin repeat"/>
    <property type="match status" value="1"/>
</dbReference>
<dbReference type="VEuPathDB" id="AmoebaDB:NAEGRDRAFT_80510"/>
<evidence type="ECO:0000256" key="1">
    <source>
        <dbReference type="SAM" id="MobiDB-lite"/>
    </source>
</evidence>
<dbReference type="SMART" id="SM00248">
    <property type="entry name" value="ANK"/>
    <property type="match status" value="2"/>
</dbReference>
<name>D2VM61_NAEGR</name>
<keyword evidence="3" id="KW-1185">Reference proteome</keyword>
<reference evidence="2 3" key="1">
    <citation type="journal article" date="2010" name="Cell">
        <title>The genome of Naegleria gruberi illuminates early eukaryotic versatility.</title>
        <authorList>
            <person name="Fritz-Laylin L.K."/>
            <person name="Prochnik S.E."/>
            <person name="Ginger M.L."/>
            <person name="Dacks J.B."/>
            <person name="Carpenter M.L."/>
            <person name="Field M.C."/>
            <person name="Kuo A."/>
            <person name="Paredez A."/>
            <person name="Chapman J."/>
            <person name="Pham J."/>
            <person name="Shu S."/>
            <person name="Neupane R."/>
            <person name="Cipriano M."/>
            <person name="Mancuso J."/>
            <person name="Tu H."/>
            <person name="Salamov A."/>
            <person name="Lindquist E."/>
            <person name="Shapiro H."/>
            <person name="Lucas S."/>
            <person name="Grigoriev I.V."/>
            <person name="Cande W.Z."/>
            <person name="Fulton C."/>
            <person name="Rokhsar D.S."/>
            <person name="Dawson S.C."/>
        </authorList>
    </citation>
    <scope>NUCLEOTIDE SEQUENCE [LARGE SCALE GENOMIC DNA]</scope>
    <source>
        <strain evidence="2 3">NEG-M</strain>
    </source>
</reference>
<dbReference type="EMBL" id="GG738881">
    <property type="protein sequence ID" value="EFC42265.1"/>
    <property type="molecule type" value="Genomic_DNA"/>
</dbReference>
<gene>
    <name evidence="2" type="ORF">NAEGRDRAFT_80510</name>
</gene>
<dbReference type="InterPro" id="IPR002110">
    <property type="entry name" value="Ankyrin_rpt"/>
</dbReference>
<dbReference type="Proteomes" id="UP000006671">
    <property type="component" value="Unassembled WGS sequence"/>
</dbReference>
<dbReference type="Gene3D" id="1.25.40.20">
    <property type="entry name" value="Ankyrin repeat-containing domain"/>
    <property type="match status" value="1"/>
</dbReference>
<organism evidence="3">
    <name type="scientific">Naegleria gruberi</name>
    <name type="common">Amoeba</name>
    <dbReference type="NCBI Taxonomy" id="5762"/>
    <lineage>
        <taxon>Eukaryota</taxon>
        <taxon>Discoba</taxon>
        <taxon>Heterolobosea</taxon>
        <taxon>Tetramitia</taxon>
        <taxon>Eutetramitia</taxon>
        <taxon>Vahlkampfiidae</taxon>
        <taxon>Naegleria</taxon>
    </lineage>
</organism>
<dbReference type="InterPro" id="IPR036770">
    <property type="entry name" value="Ankyrin_rpt-contain_sf"/>
</dbReference>
<feature type="compositionally biased region" description="Basic and acidic residues" evidence="1">
    <location>
        <begin position="143"/>
        <end position="161"/>
    </location>
</feature>
<dbReference type="AlphaFoldDB" id="D2VM61"/>
<accession>D2VM61</accession>
<feature type="region of interest" description="Disordered" evidence="1">
    <location>
        <begin position="143"/>
        <end position="171"/>
    </location>
</feature>
<sequence>MKNVDLKELERLYQVYAQLRKPVLEKELENSNQNTILSFSSDVAFITTEQIENLAKKNIIQNIKTRFNKNRNLSLFLSACLCGNLEIVEYLIEHEYFESDDMDQQDMNGLHYAAYYNHYNVSEYLVSLGDFKLDERNSFKETPLDSYKEGCSKRKEKEKKHFVQLLTPPQH</sequence>
<dbReference type="InParanoid" id="D2VM61"/>
<protein>
    <submittedName>
        <fullName evidence="2">Ankyrin</fullName>
    </submittedName>
</protein>
<dbReference type="KEGG" id="ngr:NAEGRDRAFT_80510"/>
<dbReference type="RefSeq" id="XP_002675009.1">
    <property type="nucleotide sequence ID" value="XM_002674963.1"/>
</dbReference>
<proteinExistence type="predicted"/>
<dbReference type="Pfam" id="PF12796">
    <property type="entry name" value="Ank_2"/>
    <property type="match status" value="1"/>
</dbReference>
<evidence type="ECO:0000313" key="2">
    <source>
        <dbReference type="EMBL" id="EFC42265.1"/>
    </source>
</evidence>
<dbReference type="OrthoDB" id="19174at2759"/>
<dbReference type="GeneID" id="8851826"/>
<evidence type="ECO:0000313" key="3">
    <source>
        <dbReference type="Proteomes" id="UP000006671"/>
    </source>
</evidence>